<dbReference type="GO" id="GO:0016787">
    <property type="term" value="F:hydrolase activity"/>
    <property type="evidence" value="ECO:0007669"/>
    <property type="project" value="UniProtKB-KW"/>
</dbReference>
<name>A0A0F9U969_9ZZZZ</name>
<sequence>MMVLRCYPDSRPRLMIRIEKFGNNLALVSPIEAVSLARSLPDRRYWKPDYAEGNGAWIFVPSGPNVTRALEAFPAAAWSEPAAAIREKVVKQQAHSDVLRESRKQGLRAPDFKFSTRLPPFEHQEEVFALSRDLPEFALFMEMGTGKTRIEVDTGTYLRAKGEIAGVLVVCPNSVKDTWEEEVALMAPEWSSHEVVIWSAQARRAQRDRIAAFLTVDAHPSPALRWFVVNVEGLSSDRAYEACERFLQLHRCLMIVDESSRIKTPKAKRTKNVIKLGQLAAYRRVMSGTPVTQGPLDLYTQFKFLDPGILGFSSFYTFRNRYAVMGGFNLKQVVGYANLEELVEIIEPYSYRVTRAECIDLPPKVFERLHVDLGKEQRVAYDQMKADMFTDVVTRREAVQRVSVTIVLTQLLRLQQIVGGFLPITTYNDLTELEETHVEPILGTNAKIVALMEFLEDLAETSKVIIWARFRAEIALIADGLAARWGEDAVTQFHGGTSTVLRTAGRKRFQDLASPTRFFVGQTETGGLGITLTAADTVVYYSNSFNLESRLQSEDRAHRIGQDKTVTYVDLVARDTLDKKVLETLRSKKNLADLITGDSWREWI</sequence>
<dbReference type="GO" id="GO:0005524">
    <property type="term" value="F:ATP binding"/>
    <property type="evidence" value="ECO:0007669"/>
    <property type="project" value="InterPro"/>
</dbReference>
<dbReference type="InterPro" id="IPR000330">
    <property type="entry name" value="SNF2_N"/>
</dbReference>
<dbReference type="InterPro" id="IPR014001">
    <property type="entry name" value="Helicase_ATP-bd"/>
</dbReference>
<dbReference type="InterPro" id="IPR001650">
    <property type="entry name" value="Helicase_C-like"/>
</dbReference>
<accession>A0A0F9U969</accession>
<reference evidence="3" key="1">
    <citation type="journal article" date="2015" name="Nature">
        <title>Complex archaea that bridge the gap between prokaryotes and eukaryotes.</title>
        <authorList>
            <person name="Spang A."/>
            <person name="Saw J.H."/>
            <person name="Jorgensen S.L."/>
            <person name="Zaremba-Niedzwiedzka K."/>
            <person name="Martijn J."/>
            <person name="Lind A.E."/>
            <person name="van Eijk R."/>
            <person name="Schleper C."/>
            <person name="Guy L."/>
            <person name="Ettema T.J."/>
        </authorList>
    </citation>
    <scope>NUCLEOTIDE SEQUENCE</scope>
</reference>
<dbReference type="SMART" id="SM00490">
    <property type="entry name" value="HELICc"/>
    <property type="match status" value="1"/>
</dbReference>
<proteinExistence type="predicted"/>
<dbReference type="PROSITE" id="PS51194">
    <property type="entry name" value="HELICASE_CTER"/>
    <property type="match status" value="1"/>
</dbReference>
<dbReference type="CDD" id="cd18793">
    <property type="entry name" value="SF2_C_SNF"/>
    <property type="match status" value="1"/>
</dbReference>
<dbReference type="EMBL" id="LAZR01000131">
    <property type="protein sequence ID" value="KKN88169.1"/>
    <property type="molecule type" value="Genomic_DNA"/>
</dbReference>
<keyword evidence="1" id="KW-0378">Hydrolase</keyword>
<dbReference type="Gene3D" id="3.40.50.300">
    <property type="entry name" value="P-loop containing nucleotide triphosphate hydrolases"/>
    <property type="match status" value="1"/>
</dbReference>
<dbReference type="Gene3D" id="3.40.50.10810">
    <property type="entry name" value="Tandem AAA-ATPase domain"/>
    <property type="match status" value="1"/>
</dbReference>
<evidence type="ECO:0000313" key="3">
    <source>
        <dbReference type="EMBL" id="KKN88169.1"/>
    </source>
</evidence>
<protein>
    <recommendedName>
        <fullName evidence="2">Helicase C-terminal domain-containing protein</fullName>
    </recommendedName>
</protein>
<comment type="caution">
    <text evidence="3">The sequence shown here is derived from an EMBL/GenBank/DDBJ whole genome shotgun (WGS) entry which is preliminary data.</text>
</comment>
<evidence type="ECO:0000256" key="1">
    <source>
        <dbReference type="ARBA" id="ARBA00022801"/>
    </source>
</evidence>
<dbReference type="InterPro" id="IPR038718">
    <property type="entry name" value="SNF2-like_sf"/>
</dbReference>
<gene>
    <name evidence="3" type="ORF">LCGC14_0252410</name>
</gene>
<dbReference type="InterPro" id="IPR049730">
    <property type="entry name" value="SNF2/RAD54-like_C"/>
</dbReference>
<dbReference type="AlphaFoldDB" id="A0A0F9U969"/>
<dbReference type="SMART" id="SM00487">
    <property type="entry name" value="DEXDc"/>
    <property type="match status" value="1"/>
</dbReference>
<feature type="domain" description="Helicase C-terminal" evidence="2">
    <location>
        <begin position="447"/>
        <end position="604"/>
    </location>
</feature>
<dbReference type="InterPro" id="IPR027417">
    <property type="entry name" value="P-loop_NTPase"/>
</dbReference>
<dbReference type="SUPFAM" id="SSF52540">
    <property type="entry name" value="P-loop containing nucleoside triphosphate hydrolases"/>
    <property type="match status" value="2"/>
</dbReference>
<dbReference type="Pfam" id="PF00176">
    <property type="entry name" value="SNF2-rel_dom"/>
    <property type="match status" value="1"/>
</dbReference>
<evidence type="ECO:0000259" key="2">
    <source>
        <dbReference type="PROSITE" id="PS51194"/>
    </source>
</evidence>
<dbReference type="Pfam" id="PF00271">
    <property type="entry name" value="Helicase_C"/>
    <property type="match status" value="1"/>
</dbReference>
<dbReference type="PANTHER" id="PTHR10799">
    <property type="entry name" value="SNF2/RAD54 HELICASE FAMILY"/>
    <property type="match status" value="1"/>
</dbReference>
<organism evidence="3">
    <name type="scientific">marine sediment metagenome</name>
    <dbReference type="NCBI Taxonomy" id="412755"/>
    <lineage>
        <taxon>unclassified sequences</taxon>
        <taxon>metagenomes</taxon>
        <taxon>ecological metagenomes</taxon>
    </lineage>
</organism>